<proteinExistence type="predicted"/>
<reference evidence="5" key="1">
    <citation type="journal article" date="2019" name="Int. J. Syst. Evol. Microbiol.">
        <title>The Global Catalogue of Microorganisms (GCM) 10K type strain sequencing project: providing services to taxonomists for standard genome sequencing and annotation.</title>
        <authorList>
            <consortium name="The Broad Institute Genomics Platform"/>
            <consortium name="The Broad Institute Genome Sequencing Center for Infectious Disease"/>
            <person name="Wu L."/>
            <person name="Ma J."/>
        </authorList>
    </citation>
    <scope>NUCLEOTIDE SEQUENCE [LARGE SCALE GENOMIC DNA]</scope>
    <source>
        <strain evidence="5">KCTC 23314</strain>
    </source>
</reference>
<comment type="caution">
    <text evidence="4">The sequence shown here is derived from an EMBL/GenBank/DDBJ whole genome shotgun (WGS) entry which is preliminary data.</text>
</comment>
<dbReference type="CDD" id="cd02440">
    <property type="entry name" value="AdoMet_MTases"/>
    <property type="match status" value="1"/>
</dbReference>
<dbReference type="Pfam" id="PF13649">
    <property type="entry name" value="Methyltransf_25"/>
    <property type="match status" value="1"/>
</dbReference>
<evidence type="ECO:0000313" key="5">
    <source>
        <dbReference type="Proteomes" id="UP000626210"/>
    </source>
</evidence>
<dbReference type="Proteomes" id="UP000626210">
    <property type="component" value="Unassembled WGS sequence"/>
</dbReference>
<keyword evidence="5" id="KW-1185">Reference proteome</keyword>
<dbReference type="PANTHER" id="PTHR43861">
    <property type="entry name" value="TRANS-ACONITATE 2-METHYLTRANSFERASE-RELATED"/>
    <property type="match status" value="1"/>
</dbReference>
<evidence type="ECO:0000256" key="1">
    <source>
        <dbReference type="ARBA" id="ARBA00022603"/>
    </source>
</evidence>
<name>A0ABQ3FVF1_9BURK</name>
<keyword evidence="1" id="KW-0489">Methyltransferase</keyword>
<keyword evidence="2" id="KW-0808">Transferase</keyword>
<organism evidence="4 5">
    <name type="scientific">Pseudorhodoferax aquiterrae</name>
    <dbReference type="NCBI Taxonomy" id="747304"/>
    <lineage>
        <taxon>Bacteria</taxon>
        <taxon>Pseudomonadati</taxon>
        <taxon>Pseudomonadota</taxon>
        <taxon>Betaproteobacteria</taxon>
        <taxon>Burkholderiales</taxon>
        <taxon>Comamonadaceae</taxon>
    </lineage>
</organism>
<evidence type="ECO:0000313" key="4">
    <source>
        <dbReference type="EMBL" id="GHC69473.1"/>
    </source>
</evidence>
<sequence>MLSDHWLQRWLPLLREQAADMPVLEIGCGPGDDTATLTAAGLDVRAFDISADAVAAARRRAPAADIRCQDIRDPFPLGAGTAGAVVASLSLHYFPWQETLALVERVHRTLRPGGLLLCRLNSTEDRHFGATGHPAIEPHYYRVDGQPKRFFDAADLDRLFASGWERIAQEHLHTRKYLRSKALWETVLRRAATAGS</sequence>
<feature type="domain" description="Methyltransferase" evidence="3">
    <location>
        <begin position="23"/>
        <end position="114"/>
    </location>
</feature>
<evidence type="ECO:0000259" key="3">
    <source>
        <dbReference type="Pfam" id="PF13649"/>
    </source>
</evidence>
<accession>A0ABQ3FVF1</accession>
<dbReference type="Gene3D" id="3.40.50.150">
    <property type="entry name" value="Vaccinia Virus protein VP39"/>
    <property type="match status" value="1"/>
</dbReference>
<dbReference type="SUPFAM" id="SSF53335">
    <property type="entry name" value="S-adenosyl-L-methionine-dependent methyltransferases"/>
    <property type="match status" value="1"/>
</dbReference>
<evidence type="ECO:0000256" key="2">
    <source>
        <dbReference type="ARBA" id="ARBA00022679"/>
    </source>
</evidence>
<dbReference type="PANTHER" id="PTHR43861:SF1">
    <property type="entry name" value="TRANS-ACONITATE 2-METHYLTRANSFERASE"/>
    <property type="match status" value="1"/>
</dbReference>
<dbReference type="InterPro" id="IPR029063">
    <property type="entry name" value="SAM-dependent_MTases_sf"/>
</dbReference>
<gene>
    <name evidence="4" type="ORF">GCM10007320_02960</name>
</gene>
<dbReference type="EMBL" id="BMYK01000001">
    <property type="protein sequence ID" value="GHC69473.1"/>
    <property type="molecule type" value="Genomic_DNA"/>
</dbReference>
<dbReference type="InterPro" id="IPR041698">
    <property type="entry name" value="Methyltransf_25"/>
</dbReference>
<dbReference type="RefSeq" id="WP_189685254.1">
    <property type="nucleotide sequence ID" value="NZ_BMYK01000001.1"/>
</dbReference>
<protein>
    <recommendedName>
        <fullName evidence="3">Methyltransferase domain-containing protein</fullName>
    </recommendedName>
</protein>